<dbReference type="Proteomes" id="UP000887566">
    <property type="component" value="Unplaced"/>
</dbReference>
<dbReference type="WBParaSite" id="PSAMB.scaffold54size92479.g1340.t1">
    <property type="protein sequence ID" value="PSAMB.scaffold54size92479.g1340.t1"/>
    <property type="gene ID" value="PSAMB.scaffold54size92479.g1340"/>
</dbReference>
<comment type="subcellular location">
    <subcellularLocation>
        <location evidence="1">Cytoplasm</location>
        <location evidence="1">Cytoskeleton</location>
    </subcellularLocation>
</comment>
<dbReference type="AlphaFoldDB" id="A0A914WWF9"/>
<feature type="domain" description="Phytanoyl-CoA hydroxylase-interacting protein-like C-terminal" evidence="5">
    <location>
        <begin position="485"/>
        <end position="687"/>
    </location>
</feature>
<dbReference type="GO" id="GO:0005737">
    <property type="term" value="C:cytoplasm"/>
    <property type="evidence" value="ECO:0007669"/>
    <property type="project" value="TreeGrafter"/>
</dbReference>
<feature type="region of interest" description="Disordered" evidence="4">
    <location>
        <begin position="16"/>
        <end position="36"/>
    </location>
</feature>
<feature type="region of interest" description="Disordered" evidence="4">
    <location>
        <begin position="65"/>
        <end position="94"/>
    </location>
</feature>
<dbReference type="InterPro" id="IPR032675">
    <property type="entry name" value="LRR_dom_sf"/>
</dbReference>
<evidence type="ECO:0000256" key="2">
    <source>
        <dbReference type="ARBA" id="ARBA00022490"/>
    </source>
</evidence>
<reference evidence="7" key="1">
    <citation type="submission" date="2022-11" db="UniProtKB">
        <authorList>
            <consortium name="WormBaseParasite"/>
        </authorList>
    </citation>
    <scope>IDENTIFICATION</scope>
</reference>
<dbReference type="InterPro" id="IPR042868">
    <property type="entry name" value="PHYHIP/PHYHIPL"/>
</dbReference>
<dbReference type="InterPro" id="IPR004934">
    <property type="entry name" value="TMOD"/>
</dbReference>
<dbReference type="InterPro" id="IPR045545">
    <property type="entry name" value="PHYIP/PHIPL_C"/>
</dbReference>
<keyword evidence="2" id="KW-0963">Cytoplasm</keyword>
<evidence type="ECO:0000313" key="6">
    <source>
        <dbReference type="Proteomes" id="UP000887566"/>
    </source>
</evidence>
<proteinExistence type="predicted"/>
<dbReference type="Pfam" id="PF03250">
    <property type="entry name" value="Tropomodulin"/>
    <property type="match status" value="1"/>
</dbReference>
<accession>A0A914WWF9</accession>
<name>A0A914WWF9_9BILA</name>
<evidence type="ECO:0000256" key="4">
    <source>
        <dbReference type="SAM" id="MobiDB-lite"/>
    </source>
</evidence>
<dbReference type="GO" id="GO:0051694">
    <property type="term" value="P:pointed-end actin filament capping"/>
    <property type="evidence" value="ECO:0007669"/>
    <property type="project" value="InterPro"/>
</dbReference>
<protein>
    <submittedName>
        <fullName evidence="7">Phytanoyl-CoA hydroxylase-interacting protein-like C-terminal domain-containing protein</fullName>
    </submittedName>
</protein>
<feature type="compositionally biased region" description="Basic and acidic residues" evidence="4">
    <location>
        <begin position="82"/>
        <end position="94"/>
    </location>
</feature>
<evidence type="ECO:0000313" key="7">
    <source>
        <dbReference type="WBParaSite" id="PSAMB.scaffold54size92479.g1340.t1"/>
    </source>
</evidence>
<dbReference type="Pfam" id="PF19281">
    <property type="entry name" value="PHYHIP_C"/>
    <property type="match status" value="1"/>
</dbReference>
<dbReference type="GO" id="GO:0005856">
    <property type="term" value="C:cytoskeleton"/>
    <property type="evidence" value="ECO:0007669"/>
    <property type="project" value="UniProtKB-SubCell"/>
</dbReference>
<keyword evidence="6" id="KW-1185">Reference proteome</keyword>
<sequence>MSLFGKSDYYAEEKSLSAAKTVGRPPAQNNTTAMGSKMYGKSMHEYEDVDIETLLSKLSPDELLELNNDFDPDNSLLPPSQRIRDQTDKDPTGPFQREKLLKFLEEKAHNEKDWEERVPYNPGEKRGKVFVSEDQQRSIDSNDDPNNMDMPIELDVDDELEEALEAAPERDLVDLAGILGMHSMLSQAQYYNALKGKPQDETTGMSFTGVIKSSLPKIIPEEPPNQTNVDDCIERLQKDDSEMTDINLNNMKRVPKERIKTLIKTAAQSTHLRKFSLANTAITDAEARMWGHNPDYDNYWPEYESEYRPVPGWHGPRRHRMDLTLPGPYGGGPRRMFRPDLLSTPHAAPRQLAPPFRPRAPVSQERSNAEKLYQDFNDPARPSPIAMEYQASAVKCEVSWRAPVLHRSIEFVYRVDAAQGTQVETMELGPHKTLLRMKTTPGQWYTVEVRAVTAKPENRIVAFGSVQFKAVFSREEMLMLHKRAVEFVGTSMHPFRVIYRCKPKPYFDDIRYRTGAIMEKYLKDNNGQAASSINGVISGLFFSARLLPDGSLPLQSPFGDIRMVIPAPTILDPGRVRMYFSDFYCNYITHYVTVVICERGSETDRFCERRLIPLSPENNPFLRIIPRHDVFDTRYEYWVNKNVWVEIYYTEHVPLSWGMFDTITATGAGTSKPGGLPHNKTCQQCNLYPVGRPAADAHASQMAERKRAADEAGEDTDDILSMVKRPRMRDEKDFGDDIADINSTFHLVMEMERERLLAEGASADALLEPGNVDMIEVVRSVGTLK</sequence>
<dbReference type="PANTHER" id="PTHR15698">
    <property type="entry name" value="PROTEIN CBG15099"/>
    <property type="match status" value="1"/>
</dbReference>
<dbReference type="SUPFAM" id="SSF52047">
    <property type="entry name" value="RNI-like"/>
    <property type="match status" value="1"/>
</dbReference>
<evidence type="ECO:0000259" key="5">
    <source>
        <dbReference type="Pfam" id="PF19281"/>
    </source>
</evidence>
<organism evidence="6 7">
    <name type="scientific">Plectus sambesii</name>
    <dbReference type="NCBI Taxonomy" id="2011161"/>
    <lineage>
        <taxon>Eukaryota</taxon>
        <taxon>Metazoa</taxon>
        <taxon>Ecdysozoa</taxon>
        <taxon>Nematoda</taxon>
        <taxon>Chromadorea</taxon>
        <taxon>Plectida</taxon>
        <taxon>Plectina</taxon>
        <taxon>Plectoidea</taxon>
        <taxon>Plectidae</taxon>
        <taxon>Plectus</taxon>
    </lineage>
</organism>
<dbReference type="GO" id="GO:0005523">
    <property type="term" value="F:tropomyosin binding"/>
    <property type="evidence" value="ECO:0007669"/>
    <property type="project" value="InterPro"/>
</dbReference>
<keyword evidence="3" id="KW-0206">Cytoskeleton</keyword>
<dbReference type="Gene3D" id="3.80.10.10">
    <property type="entry name" value="Ribonuclease Inhibitor"/>
    <property type="match status" value="1"/>
</dbReference>
<evidence type="ECO:0000256" key="1">
    <source>
        <dbReference type="ARBA" id="ARBA00004245"/>
    </source>
</evidence>
<dbReference type="PANTHER" id="PTHR15698:SF4">
    <property type="entry name" value="PHYTANOYL-COA HYDROXYLASE-INTERACTING PROTEIN-LIKE C-TERMINAL DOMAIN-CONTAINING PROTEIN"/>
    <property type="match status" value="1"/>
</dbReference>
<evidence type="ECO:0000256" key="3">
    <source>
        <dbReference type="ARBA" id="ARBA00023212"/>
    </source>
</evidence>